<sequence length="243" mass="26902">MPTTRDFEDILAGIAVNICEALPTVEDRLAYREWLQVRREALRAPPTAGASFNSLVDTASLIGQTFRTKLTRSTRENPELTVPIGSDADYLYRLVVYPYYLRAHDQNCSYRSLDGTEELLDCSILGRSTQSAESDDEHGPSFVFFQLRPLQYTWRNDEDGGLPGSAMEGAADMDDDDDAEDDVEWLDTNFCLVARLGQSGRSTGIYAVYNMFQAYAPTGARLPTIDGASCPLDTTAATRSNLP</sequence>
<name>A0AAJ0MDZ1_9PEZI</name>
<dbReference type="Proteomes" id="UP001275084">
    <property type="component" value="Unassembled WGS sequence"/>
</dbReference>
<protein>
    <submittedName>
        <fullName evidence="2">Uncharacterized protein</fullName>
    </submittedName>
</protein>
<dbReference type="EMBL" id="JAUIQD010000004">
    <property type="protein sequence ID" value="KAK3352897.1"/>
    <property type="molecule type" value="Genomic_DNA"/>
</dbReference>
<evidence type="ECO:0000256" key="1">
    <source>
        <dbReference type="SAM" id="MobiDB-lite"/>
    </source>
</evidence>
<reference evidence="2" key="1">
    <citation type="journal article" date="2023" name="Mol. Phylogenet. Evol.">
        <title>Genome-scale phylogeny and comparative genomics of the fungal order Sordariales.</title>
        <authorList>
            <person name="Hensen N."/>
            <person name="Bonometti L."/>
            <person name="Westerberg I."/>
            <person name="Brannstrom I.O."/>
            <person name="Guillou S."/>
            <person name="Cros-Aarteil S."/>
            <person name="Calhoun S."/>
            <person name="Haridas S."/>
            <person name="Kuo A."/>
            <person name="Mondo S."/>
            <person name="Pangilinan J."/>
            <person name="Riley R."/>
            <person name="LaButti K."/>
            <person name="Andreopoulos B."/>
            <person name="Lipzen A."/>
            <person name="Chen C."/>
            <person name="Yan M."/>
            <person name="Daum C."/>
            <person name="Ng V."/>
            <person name="Clum A."/>
            <person name="Steindorff A."/>
            <person name="Ohm R.A."/>
            <person name="Martin F."/>
            <person name="Silar P."/>
            <person name="Natvig D.O."/>
            <person name="Lalanne C."/>
            <person name="Gautier V."/>
            <person name="Ament-Velasquez S.L."/>
            <person name="Kruys A."/>
            <person name="Hutchinson M.I."/>
            <person name="Powell A.J."/>
            <person name="Barry K."/>
            <person name="Miller A.N."/>
            <person name="Grigoriev I.V."/>
            <person name="Debuchy R."/>
            <person name="Gladieux P."/>
            <person name="Hiltunen Thoren M."/>
            <person name="Johannesson H."/>
        </authorList>
    </citation>
    <scope>NUCLEOTIDE SEQUENCE</scope>
    <source>
        <strain evidence="2">CBS 955.72</strain>
    </source>
</reference>
<gene>
    <name evidence="2" type="ORF">B0T25DRAFT_568144</name>
</gene>
<accession>A0AAJ0MDZ1</accession>
<reference evidence="2" key="2">
    <citation type="submission" date="2023-06" db="EMBL/GenBank/DDBJ databases">
        <authorList>
            <consortium name="Lawrence Berkeley National Laboratory"/>
            <person name="Haridas S."/>
            <person name="Hensen N."/>
            <person name="Bonometti L."/>
            <person name="Westerberg I."/>
            <person name="Brannstrom I.O."/>
            <person name="Guillou S."/>
            <person name="Cros-Aarteil S."/>
            <person name="Calhoun S."/>
            <person name="Kuo A."/>
            <person name="Mondo S."/>
            <person name="Pangilinan J."/>
            <person name="Riley R."/>
            <person name="Labutti K."/>
            <person name="Andreopoulos B."/>
            <person name="Lipzen A."/>
            <person name="Chen C."/>
            <person name="Yanf M."/>
            <person name="Daum C."/>
            <person name="Ng V."/>
            <person name="Clum A."/>
            <person name="Steindorff A."/>
            <person name="Ohm R."/>
            <person name="Martin F."/>
            <person name="Silar P."/>
            <person name="Natvig D."/>
            <person name="Lalanne C."/>
            <person name="Gautier V."/>
            <person name="Ament-Velasquez S.L."/>
            <person name="Kruys A."/>
            <person name="Hutchinson M.I."/>
            <person name="Powell A.J."/>
            <person name="Barry K."/>
            <person name="Miller A.N."/>
            <person name="Grigoriev I.V."/>
            <person name="Debuchy R."/>
            <person name="Gladieux P."/>
            <person name="Thoren M.H."/>
            <person name="Johannesson H."/>
        </authorList>
    </citation>
    <scope>NUCLEOTIDE SEQUENCE</scope>
    <source>
        <strain evidence="2">CBS 955.72</strain>
    </source>
</reference>
<keyword evidence="3" id="KW-1185">Reference proteome</keyword>
<feature type="region of interest" description="Disordered" evidence="1">
    <location>
        <begin position="158"/>
        <end position="179"/>
    </location>
</feature>
<evidence type="ECO:0000313" key="2">
    <source>
        <dbReference type="EMBL" id="KAK3352897.1"/>
    </source>
</evidence>
<evidence type="ECO:0000313" key="3">
    <source>
        <dbReference type="Proteomes" id="UP001275084"/>
    </source>
</evidence>
<comment type="caution">
    <text evidence="2">The sequence shown here is derived from an EMBL/GenBank/DDBJ whole genome shotgun (WGS) entry which is preliminary data.</text>
</comment>
<dbReference type="AlphaFoldDB" id="A0AAJ0MDZ1"/>
<proteinExistence type="predicted"/>
<organism evidence="2 3">
    <name type="scientific">Lasiosphaeria hispida</name>
    <dbReference type="NCBI Taxonomy" id="260671"/>
    <lineage>
        <taxon>Eukaryota</taxon>
        <taxon>Fungi</taxon>
        <taxon>Dikarya</taxon>
        <taxon>Ascomycota</taxon>
        <taxon>Pezizomycotina</taxon>
        <taxon>Sordariomycetes</taxon>
        <taxon>Sordariomycetidae</taxon>
        <taxon>Sordariales</taxon>
        <taxon>Lasiosphaeriaceae</taxon>
        <taxon>Lasiosphaeria</taxon>
    </lineage>
</organism>